<gene>
    <name evidence="3" type="ORF">SOIL9_59940</name>
</gene>
<feature type="region of interest" description="Disordered" evidence="1">
    <location>
        <begin position="201"/>
        <end position="225"/>
    </location>
</feature>
<keyword evidence="4" id="KW-1185">Reference proteome</keyword>
<feature type="signal peptide" evidence="2">
    <location>
        <begin position="1"/>
        <end position="21"/>
    </location>
</feature>
<feature type="chain" id="PRO_5027007632" description="Lipoprotein" evidence="2">
    <location>
        <begin position="22"/>
        <end position="225"/>
    </location>
</feature>
<evidence type="ECO:0000256" key="2">
    <source>
        <dbReference type="SAM" id="SignalP"/>
    </source>
</evidence>
<keyword evidence="2" id="KW-0732">Signal</keyword>
<evidence type="ECO:0000256" key="1">
    <source>
        <dbReference type="SAM" id="MobiDB-lite"/>
    </source>
</evidence>
<dbReference type="KEGG" id="gms:SOIL9_59940"/>
<organism evidence="3 4">
    <name type="scientific">Gemmata massiliana</name>
    <dbReference type="NCBI Taxonomy" id="1210884"/>
    <lineage>
        <taxon>Bacteria</taxon>
        <taxon>Pseudomonadati</taxon>
        <taxon>Planctomycetota</taxon>
        <taxon>Planctomycetia</taxon>
        <taxon>Gemmatales</taxon>
        <taxon>Gemmataceae</taxon>
        <taxon>Gemmata</taxon>
    </lineage>
</organism>
<proteinExistence type="predicted"/>
<evidence type="ECO:0008006" key="5">
    <source>
        <dbReference type="Google" id="ProtNLM"/>
    </source>
</evidence>
<dbReference type="EMBL" id="LR593886">
    <property type="protein sequence ID" value="VTR91720.1"/>
    <property type="molecule type" value="Genomic_DNA"/>
</dbReference>
<evidence type="ECO:0000313" key="3">
    <source>
        <dbReference type="EMBL" id="VTR91720.1"/>
    </source>
</evidence>
<reference evidence="3 4" key="1">
    <citation type="submission" date="2019-05" db="EMBL/GenBank/DDBJ databases">
        <authorList>
            <consortium name="Science for Life Laboratories"/>
        </authorList>
    </citation>
    <scope>NUCLEOTIDE SEQUENCE [LARGE SCALE GENOMIC DNA]</scope>
    <source>
        <strain evidence="3">Soil9</strain>
    </source>
</reference>
<dbReference type="PROSITE" id="PS51257">
    <property type="entry name" value="PROKAR_LIPOPROTEIN"/>
    <property type="match status" value="1"/>
</dbReference>
<dbReference type="RefSeq" id="WP_162666677.1">
    <property type="nucleotide sequence ID" value="NZ_LR593886.1"/>
</dbReference>
<name>A0A6P2CX27_9BACT</name>
<evidence type="ECO:0000313" key="4">
    <source>
        <dbReference type="Proteomes" id="UP000464178"/>
    </source>
</evidence>
<dbReference type="Proteomes" id="UP000464178">
    <property type="component" value="Chromosome"/>
</dbReference>
<feature type="compositionally biased region" description="Gly residues" evidence="1">
    <location>
        <begin position="215"/>
        <end position="225"/>
    </location>
</feature>
<dbReference type="AlphaFoldDB" id="A0A6P2CX27"/>
<accession>A0A6P2CX27</accession>
<protein>
    <recommendedName>
        <fullName evidence="5">Lipoprotein</fullName>
    </recommendedName>
</protein>
<sequence length="225" mass="23287">MIKMMRAAAAVAILTSGMGSVGCVGAGASGRPTLEDRARNVYDPCYPERYNHAARQAVLAPFAQQVHNGQVLNQTIFTYYFETGSDKLTSAGVEKLDSISRTRPAPDPKLYLQTAMDVPVTDATAGKITELRADLDAKRAAAIQKYLATVPSFAPISYEIFVHNPATPGINAEFSANPYRASGQGYRGGLVGLTGSGAVSTGGGQGTSLSSPAGTGSGGGTVAPR</sequence>